<evidence type="ECO:0000313" key="3">
    <source>
        <dbReference type="Proteomes" id="UP001156870"/>
    </source>
</evidence>
<organism evidence="2 3">
    <name type="scientific">Marinibactrum halimedae</name>
    <dbReference type="NCBI Taxonomy" id="1444977"/>
    <lineage>
        <taxon>Bacteria</taxon>
        <taxon>Pseudomonadati</taxon>
        <taxon>Pseudomonadota</taxon>
        <taxon>Gammaproteobacteria</taxon>
        <taxon>Cellvibrionales</taxon>
        <taxon>Cellvibrionaceae</taxon>
        <taxon>Marinibactrum</taxon>
    </lineage>
</organism>
<gene>
    <name evidence="2" type="ORF">GCM10007877_19670</name>
</gene>
<evidence type="ECO:0000256" key="1">
    <source>
        <dbReference type="SAM" id="MobiDB-lite"/>
    </source>
</evidence>
<dbReference type="RefSeq" id="WP_232592476.1">
    <property type="nucleotide sequence ID" value="NZ_BSPD01000042.1"/>
</dbReference>
<evidence type="ECO:0000313" key="2">
    <source>
        <dbReference type="EMBL" id="GLS26252.1"/>
    </source>
</evidence>
<sequence>MAVHIKGRIGQVDIDLEVTATEEDSLLSLIGGLVNQVSVQDDQSQIGSQSVNCREDSDNSNSENNRFNNTKTLFSHSPKPELTSVDCSTDNKKDPLAIALKALEKKGPQTGSELINLLSPYCLTDRSLKRVLMMLRENEKVEVTISDDGQQRIYGIRA</sequence>
<dbReference type="AlphaFoldDB" id="A0AA37T7Q2"/>
<name>A0AA37T7Q2_9GAMM</name>
<dbReference type="EMBL" id="BSPD01000042">
    <property type="protein sequence ID" value="GLS26252.1"/>
    <property type="molecule type" value="Genomic_DNA"/>
</dbReference>
<feature type="region of interest" description="Disordered" evidence="1">
    <location>
        <begin position="45"/>
        <end position="88"/>
    </location>
</feature>
<dbReference type="Proteomes" id="UP001156870">
    <property type="component" value="Unassembled WGS sequence"/>
</dbReference>
<protein>
    <submittedName>
        <fullName evidence="2">Uncharacterized protein</fullName>
    </submittedName>
</protein>
<reference evidence="2 3" key="1">
    <citation type="journal article" date="2014" name="Int. J. Syst. Evol. Microbiol.">
        <title>Complete genome sequence of Corynebacterium casei LMG S-19264T (=DSM 44701T), isolated from a smear-ripened cheese.</title>
        <authorList>
            <consortium name="US DOE Joint Genome Institute (JGI-PGF)"/>
            <person name="Walter F."/>
            <person name="Albersmeier A."/>
            <person name="Kalinowski J."/>
            <person name="Ruckert C."/>
        </authorList>
    </citation>
    <scope>NUCLEOTIDE SEQUENCE [LARGE SCALE GENOMIC DNA]</scope>
    <source>
        <strain evidence="2 3">NBRC 110095</strain>
    </source>
</reference>
<proteinExistence type="predicted"/>
<accession>A0AA37T7Q2</accession>
<comment type="caution">
    <text evidence="2">The sequence shown here is derived from an EMBL/GenBank/DDBJ whole genome shotgun (WGS) entry which is preliminary data.</text>
</comment>
<feature type="compositionally biased region" description="Low complexity" evidence="1">
    <location>
        <begin position="59"/>
        <end position="69"/>
    </location>
</feature>
<keyword evidence="3" id="KW-1185">Reference proteome</keyword>